<dbReference type="PANTHER" id="PTHR38433:SF1">
    <property type="entry name" value="DUF1641 DOMAIN-CONTAINING PROTEIN"/>
    <property type="match status" value="1"/>
</dbReference>
<evidence type="ECO:0000256" key="1">
    <source>
        <dbReference type="SAM" id="Coils"/>
    </source>
</evidence>
<proteinExistence type="predicted"/>
<evidence type="ECO:0000313" key="2">
    <source>
        <dbReference type="EMBL" id="KIY22788.1"/>
    </source>
</evidence>
<dbReference type="OrthoDB" id="147801at2"/>
<name>A0A0D6ZDX7_9BACI</name>
<dbReference type="AlphaFoldDB" id="A0A0D6ZDX7"/>
<dbReference type="EMBL" id="JXIQ01000038">
    <property type="protein sequence ID" value="KIY22788.1"/>
    <property type="molecule type" value="Genomic_DNA"/>
</dbReference>
<dbReference type="Proteomes" id="UP000032512">
    <property type="component" value="Unassembled WGS sequence"/>
</dbReference>
<reference evidence="2 3" key="1">
    <citation type="submission" date="2015-01" db="EMBL/GenBank/DDBJ databases">
        <title>Draft genome sequences of the supercritical CO2 tolerant bacteria Bacillus subterraneus MITOT1 and Bacillus cereus MIT0214.</title>
        <authorList>
            <person name="Peet K.C."/>
            <person name="Thompson J.R."/>
        </authorList>
    </citation>
    <scope>NUCLEOTIDE SEQUENCE [LARGE SCALE GENOMIC DNA]</scope>
    <source>
        <strain evidence="2 3">MITOT1</strain>
    </source>
</reference>
<evidence type="ECO:0008006" key="4">
    <source>
        <dbReference type="Google" id="ProtNLM"/>
    </source>
</evidence>
<dbReference type="PATRIC" id="fig|285983.3.peg.3855"/>
<protein>
    <recommendedName>
        <fullName evidence="4">DUF1641 domain-containing protein</fullName>
    </recommendedName>
</protein>
<dbReference type="RefSeq" id="WP_044392197.1">
    <property type="nucleotide sequence ID" value="NZ_JXIQ01000038.1"/>
</dbReference>
<keyword evidence="1" id="KW-0175">Coiled coil</keyword>
<comment type="caution">
    <text evidence="2">The sequence shown here is derived from an EMBL/GenBank/DDBJ whole genome shotgun (WGS) entry which is preliminary data.</text>
</comment>
<sequence length="165" mass="18529">MAKAIRLISRQVRNETEERAQAAEEILKSLADNKDAVLSMIEMAKELHEMKVFETAGALLKQRNEVGVIAMQQVNQPAVHNVIKSGFGLFQFLGGLQPAQLETLLNGVTLGLKRMSQTGEQGKKQSLWKMRIRLRSPAIRAAMTTMVDFMEGMGEAFLRSREKRE</sequence>
<dbReference type="PANTHER" id="PTHR38433">
    <property type="match status" value="1"/>
</dbReference>
<feature type="coiled-coil region" evidence="1">
    <location>
        <begin position="5"/>
        <end position="33"/>
    </location>
</feature>
<accession>A0A0D6ZDX7</accession>
<evidence type="ECO:0000313" key="3">
    <source>
        <dbReference type="Proteomes" id="UP000032512"/>
    </source>
</evidence>
<organism evidence="2 3">
    <name type="scientific">Mesobacillus subterraneus</name>
    <dbReference type="NCBI Taxonomy" id="285983"/>
    <lineage>
        <taxon>Bacteria</taxon>
        <taxon>Bacillati</taxon>
        <taxon>Bacillota</taxon>
        <taxon>Bacilli</taxon>
        <taxon>Bacillales</taxon>
        <taxon>Bacillaceae</taxon>
        <taxon>Mesobacillus</taxon>
    </lineage>
</organism>
<keyword evidence="3" id="KW-1185">Reference proteome</keyword>
<gene>
    <name evidence="2" type="ORF">UB32_06470</name>
</gene>